<feature type="compositionally biased region" description="Basic and acidic residues" evidence="3">
    <location>
        <begin position="27"/>
        <end position="64"/>
    </location>
</feature>
<dbReference type="InterPro" id="IPR011990">
    <property type="entry name" value="TPR-like_helical_dom_sf"/>
</dbReference>
<dbReference type="Proteomes" id="UP000887116">
    <property type="component" value="Unassembled WGS sequence"/>
</dbReference>
<dbReference type="PANTHER" id="PTHR46014">
    <property type="entry name" value="TETRATRICOPEPTIDE REPEAT PROTEIN 1"/>
    <property type="match status" value="1"/>
</dbReference>
<dbReference type="Pfam" id="PF00515">
    <property type="entry name" value="TPR_1"/>
    <property type="match status" value="1"/>
</dbReference>
<evidence type="ECO:0000313" key="4">
    <source>
        <dbReference type="EMBL" id="GFQ72155.1"/>
    </source>
</evidence>
<accession>A0A8X6KCR1</accession>
<evidence type="ECO:0000313" key="5">
    <source>
        <dbReference type="Proteomes" id="UP000887116"/>
    </source>
</evidence>
<name>A0A8X6KCR1_TRICU</name>
<feature type="compositionally biased region" description="Basic and acidic residues" evidence="3">
    <location>
        <begin position="9"/>
        <end position="19"/>
    </location>
</feature>
<dbReference type="PROSITE" id="PS50005">
    <property type="entry name" value="TPR"/>
    <property type="match status" value="1"/>
</dbReference>
<dbReference type="SMART" id="SM00028">
    <property type="entry name" value="TPR"/>
    <property type="match status" value="3"/>
</dbReference>
<dbReference type="OrthoDB" id="1872379at2759"/>
<dbReference type="Pfam" id="PF13181">
    <property type="entry name" value="TPR_8"/>
    <property type="match status" value="1"/>
</dbReference>
<sequence length="271" mass="30507">MDSSSGTKSDSHDVLKSELENACSSSVDDKLNMKDFKDSLPNHDEKIETSKNESEDEYSDAKDECSEESDEELDLDDESIADSHKDLSDDQLQNLKDEAVSLKNKGNECFKKAEYKEAVNLYTQALNTCPLKFQNDRSILYANRAAARISLEKNDAAVLDCNKAIELNPSYLKALLRRAQLHKKMDNLERALEDYQKILELDRGNAEARAACATLPAEINEKNEKLKQEMFGKLKELGNICLKPFGLSTENFKMVQDPNSGGYSINFQNNT</sequence>
<dbReference type="SUPFAM" id="SSF48452">
    <property type="entry name" value="TPR-like"/>
    <property type="match status" value="1"/>
</dbReference>
<dbReference type="AlphaFoldDB" id="A0A8X6KCR1"/>
<keyword evidence="5" id="KW-1185">Reference proteome</keyword>
<dbReference type="PANTHER" id="PTHR46014:SF1">
    <property type="entry name" value="TETRATRICOPEPTIDE REPEAT PROTEIN 1"/>
    <property type="match status" value="1"/>
</dbReference>
<keyword evidence="1" id="KW-0802">TPR repeat</keyword>
<evidence type="ECO:0000256" key="1">
    <source>
        <dbReference type="PROSITE-ProRule" id="PRU00339"/>
    </source>
</evidence>
<evidence type="ECO:0000256" key="3">
    <source>
        <dbReference type="SAM" id="MobiDB-lite"/>
    </source>
</evidence>
<feature type="region of interest" description="Disordered" evidence="3">
    <location>
        <begin position="1"/>
        <end position="76"/>
    </location>
</feature>
<reference evidence="4" key="1">
    <citation type="submission" date="2020-07" db="EMBL/GenBank/DDBJ databases">
        <title>Multicomponent nature underlies the extraordinary mechanical properties of spider dragline silk.</title>
        <authorList>
            <person name="Kono N."/>
            <person name="Nakamura H."/>
            <person name="Mori M."/>
            <person name="Yoshida Y."/>
            <person name="Ohtoshi R."/>
            <person name="Malay A.D."/>
            <person name="Moran D.A.P."/>
            <person name="Tomita M."/>
            <person name="Numata K."/>
            <person name="Arakawa K."/>
        </authorList>
    </citation>
    <scope>NUCLEOTIDE SEQUENCE</scope>
</reference>
<organism evidence="4 5">
    <name type="scientific">Trichonephila clavata</name>
    <name type="common">Joro spider</name>
    <name type="synonym">Nephila clavata</name>
    <dbReference type="NCBI Taxonomy" id="2740835"/>
    <lineage>
        <taxon>Eukaryota</taxon>
        <taxon>Metazoa</taxon>
        <taxon>Ecdysozoa</taxon>
        <taxon>Arthropoda</taxon>
        <taxon>Chelicerata</taxon>
        <taxon>Arachnida</taxon>
        <taxon>Araneae</taxon>
        <taxon>Araneomorphae</taxon>
        <taxon>Entelegynae</taxon>
        <taxon>Araneoidea</taxon>
        <taxon>Nephilidae</taxon>
        <taxon>Trichonephila</taxon>
    </lineage>
</organism>
<dbReference type="InterPro" id="IPR019734">
    <property type="entry name" value="TPR_rpt"/>
</dbReference>
<keyword evidence="2" id="KW-0175">Coiled coil</keyword>
<comment type="caution">
    <text evidence="4">The sequence shown here is derived from an EMBL/GenBank/DDBJ whole genome shotgun (WGS) entry which is preliminary data.</text>
</comment>
<feature type="repeat" description="TPR" evidence="1">
    <location>
        <begin position="172"/>
        <end position="205"/>
    </location>
</feature>
<dbReference type="EMBL" id="BMAO01021155">
    <property type="protein sequence ID" value="GFQ72155.1"/>
    <property type="molecule type" value="Genomic_DNA"/>
</dbReference>
<evidence type="ECO:0000256" key="2">
    <source>
        <dbReference type="SAM" id="Coils"/>
    </source>
</evidence>
<feature type="compositionally biased region" description="Acidic residues" evidence="3">
    <location>
        <begin position="65"/>
        <end position="76"/>
    </location>
</feature>
<dbReference type="Gene3D" id="1.25.40.10">
    <property type="entry name" value="Tetratricopeptide repeat domain"/>
    <property type="match status" value="1"/>
</dbReference>
<proteinExistence type="predicted"/>
<dbReference type="InterPro" id="IPR052769">
    <property type="entry name" value="TPR_domain_protein"/>
</dbReference>
<feature type="coiled-coil region" evidence="2">
    <location>
        <begin position="171"/>
        <end position="205"/>
    </location>
</feature>
<protein>
    <submittedName>
        <fullName evidence="4">Tetratricopeptide repeat protein 1</fullName>
    </submittedName>
</protein>
<gene>
    <name evidence="4" type="primary">TTC1</name>
    <name evidence="4" type="ORF">TNCT_691641</name>
</gene>